<dbReference type="InterPro" id="IPR058163">
    <property type="entry name" value="LysR-type_TF_proteobact-type"/>
</dbReference>
<reference evidence="6 7" key="1">
    <citation type="submission" date="2017-06" db="EMBL/GenBank/DDBJ databases">
        <title>Complete genome sequence of Nitrospirillum amazonense strain CBAmC, an endophytic nitrogen-fixing and plant growth-promoting bacterium, isolated from sugarcane.</title>
        <authorList>
            <person name="Schwab S."/>
            <person name="dos Santos Teixeira K.R."/>
            <person name="Simoes Araujo J.L."/>
            <person name="Soares Vidal M."/>
            <person name="Borges de Freitas H.R."/>
            <person name="Rivello Crivelaro A.L."/>
            <person name="Bueno de Camargo Nunes A."/>
            <person name="dos Santos C.M."/>
            <person name="Palmeira da Silva Rosa D."/>
            <person name="da Silva Padilha D."/>
            <person name="da Silva E."/>
            <person name="Araujo Terra L."/>
            <person name="Soares Mendes V."/>
            <person name="Farinelli L."/>
            <person name="Magalhaes Cruz L."/>
            <person name="Baldani J.I."/>
        </authorList>
    </citation>
    <scope>NUCLEOTIDE SEQUENCE [LARGE SCALE GENOMIC DNA]</scope>
    <source>
        <strain evidence="6 7">CBAmC</strain>
    </source>
</reference>
<evidence type="ECO:0000256" key="3">
    <source>
        <dbReference type="ARBA" id="ARBA00023125"/>
    </source>
</evidence>
<dbReference type="GO" id="GO:0043565">
    <property type="term" value="F:sequence-specific DNA binding"/>
    <property type="evidence" value="ECO:0007669"/>
    <property type="project" value="TreeGrafter"/>
</dbReference>
<dbReference type="PANTHER" id="PTHR30537">
    <property type="entry name" value="HTH-TYPE TRANSCRIPTIONAL REGULATOR"/>
    <property type="match status" value="1"/>
</dbReference>
<dbReference type="RefSeq" id="WP_088874597.1">
    <property type="nucleotide sequence ID" value="NZ_CP022112.1"/>
</dbReference>
<gene>
    <name evidence="6" type="ORF">Y958_24850</name>
</gene>
<accession>A0A248JZI3</accession>
<name>A0A248JZI3_9PROT</name>
<dbReference type="SUPFAM" id="SSF46785">
    <property type="entry name" value="Winged helix' DNA-binding domain"/>
    <property type="match status" value="1"/>
</dbReference>
<dbReference type="SUPFAM" id="SSF53850">
    <property type="entry name" value="Periplasmic binding protein-like II"/>
    <property type="match status" value="1"/>
</dbReference>
<keyword evidence="3" id="KW-0238">DNA-binding</keyword>
<dbReference type="CDD" id="cd08422">
    <property type="entry name" value="PBP2_CrgA_like"/>
    <property type="match status" value="1"/>
</dbReference>
<sequence>MESSFDWDALQSFLAVVRAGKLTAAARRLGVDHSTLSRRIADLERTLQTQLFTRSVQGYALTPQGEKLLASAQAMESVALGILGEVAGSSLKVAGSVRIGAPDGFGTVFLAPRLGDLGAAHPDLLVELVTTPRLFSLTKREADIAIGLAPPREGRLHARKLTDYQLGLYAAQDYLDRRGAPQRRTDLRDHRLIGYIGELIYAPELDYVPLIEKDLAPSITSSNLLAQYQMTLAGQGLCVLPCFMAGQEPRLRRVLPETVSLTRSFWLIVHSDLRALARVRITSDFIVEAVKAARAMFMPDA</sequence>
<dbReference type="InterPro" id="IPR036390">
    <property type="entry name" value="WH_DNA-bd_sf"/>
</dbReference>
<evidence type="ECO:0000313" key="6">
    <source>
        <dbReference type="EMBL" id="ASG24153.1"/>
    </source>
</evidence>
<dbReference type="Pfam" id="PF03466">
    <property type="entry name" value="LysR_substrate"/>
    <property type="match status" value="1"/>
</dbReference>
<dbReference type="AlphaFoldDB" id="A0A248JZI3"/>
<dbReference type="PANTHER" id="PTHR30537:SF3">
    <property type="entry name" value="TRANSCRIPTIONAL REGULATORY PROTEIN"/>
    <property type="match status" value="1"/>
</dbReference>
<comment type="similarity">
    <text evidence="1">Belongs to the LysR transcriptional regulatory family.</text>
</comment>
<dbReference type="Proteomes" id="UP000197153">
    <property type="component" value="Chromosome 3"/>
</dbReference>
<keyword evidence="7" id="KW-1185">Reference proteome</keyword>
<evidence type="ECO:0000256" key="4">
    <source>
        <dbReference type="ARBA" id="ARBA00023163"/>
    </source>
</evidence>
<dbReference type="InterPro" id="IPR005119">
    <property type="entry name" value="LysR_subst-bd"/>
</dbReference>
<evidence type="ECO:0000256" key="1">
    <source>
        <dbReference type="ARBA" id="ARBA00009437"/>
    </source>
</evidence>
<dbReference type="Gene3D" id="3.40.190.290">
    <property type="match status" value="1"/>
</dbReference>
<dbReference type="GO" id="GO:0006351">
    <property type="term" value="P:DNA-templated transcription"/>
    <property type="evidence" value="ECO:0007669"/>
    <property type="project" value="TreeGrafter"/>
</dbReference>
<dbReference type="InterPro" id="IPR036388">
    <property type="entry name" value="WH-like_DNA-bd_sf"/>
</dbReference>
<proteinExistence type="inferred from homology"/>
<organism evidence="6 7">
    <name type="scientific">Nitrospirillum viridazoti CBAmc</name>
    <dbReference type="NCBI Taxonomy" id="1441467"/>
    <lineage>
        <taxon>Bacteria</taxon>
        <taxon>Pseudomonadati</taxon>
        <taxon>Pseudomonadota</taxon>
        <taxon>Alphaproteobacteria</taxon>
        <taxon>Rhodospirillales</taxon>
        <taxon>Azospirillaceae</taxon>
        <taxon>Nitrospirillum</taxon>
        <taxon>Nitrospirillum viridazoti</taxon>
    </lineage>
</organism>
<dbReference type="KEGG" id="nao:Y958_24850"/>
<evidence type="ECO:0000313" key="7">
    <source>
        <dbReference type="Proteomes" id="UP000197153"/>
    </source>
</evidence>
<dbReference type="Pfam" id="PF00126">
    <property type="entry name" value="HTH_1"/>
    <property type="match status" value="1"/>
</dbReference>
<dbReference type="InterPro" id="IPR000847">
    <property type="entry name" value="LysR_HTH_N"/>
</dbReference>
<evidence type="ECO:0000256" key="2">
    <source>
        <dbReference type="ARBA" id="ARBA00023015"/>
    </source>
</evidence>
<feature type="domain" description="HTH lysR-type" evidence="5">
    <location>
        <begin position="5"/>
        <end position="62"/>
    </location>
</feature>
<dbReference type="GO" id="GO:0003700">
    <property type="term" value="F:DNA-binding transcription factor activity"/>
    <property type="evidence" value="ECO:0007669"/>
    <property type="project" value="InterPro"/>
</dbReference>
<dbReference type="PROSITE" id="PS50931">
    <property type="entry name" value="HTH_LYSR"/>
    <property type="match status" value="1"/>
</dbReference>
<dbReference type="EMBL" id="CP022112">
    <property type="protein sequence ID" value="ASG24153.1"/>
    <property type="molecule type" value="Genomic_DNA"/>
</dbReference>
<protein>
    <submittedName>
        <fullName evidence="6">LysR family transcriptional regulator</fullName>
    </submittedName>
</protein>
<keyword evidence="2" id="KW-0805">Transcription regulation</keyword>
<dbReference type="Gene3D" id="1.10.10.10">
    <property type="entry name" value="Winged helix-like DNA-binding domain superfamily/Winged helix DNA-binding domain"/>
    <property type="match status" value="1"/>
</dbReference>
<keyword evidence="4" id="KW-0804">Transcription</keyword>
<evidence type="ECO:0000259" key="5">
    <source>
        <dbReference type="PROSITE" id="PS50931"/>
    </source>
</evidence>